<protein>
    <submittedName>
        <fullName evidence="1">Uncharacterized protein</fullName>
    </submittedName>
</protein>
<sequence>MAVQHDCSNSFVSPLRRKWGYCDDMLTERRQKTLVLSIGITENNYQGRGADEVNTAHVLYFTYAIIEENTAFEYKKRCFPVSIIVNKT</sequence>
<evidence type="ECO:0000313" key="2">
    <source>
        <dbReference type="Proteomes" id="UP000494106"/>
    </source>
</evidence>
<name>A0A8S1BEJ8_ARCPL</name>
<gene>
    <name evidence="1" type="ORF">APLA_LOCUS15969</name>
</gene>
<dbReference type="EMBL" id="CADEBC010000591">
    <property type="protein sequence ID" value="CAB3257433.1"/>
    <property type="molecule type" value="Genomic_DNA"/>
</dbReference>
<evidence type="ECO:0000313" key="1">
    <source>
        <dbReference type="EMBL" id="CAB3257433.1"/>
    </source>
</evidence>
<comment type="caution">
    <text evidence="1">The sequence shown here is derived from an EMBL/GenBank/DDBJ whole genome shotgun (WGS) entry which is preliminary data.</text>
</comment>
<dbReference type="AlphaFoldDB" id="A0A8S1BEJ8"/>
<proteinExistence type="predicted"/>
<keyword evidence="2" id="KW-1185">Reference proteome</keyword>
<reference evidence="1 2" key="1">
    <citation type="submission" date="2020-04" db="EMBL/GenBank/DDBJ databases">
        <authorList>
            <person name="Wallbank WR R."/>
            <person name="Pardo Diaz C."/>
            <person name="Kozak K."/>
            <person name="Martin S."/>
            <person name="Jiggins C."/>
            <person name="Moest M."/>
            <person name="Warren A I."/>
            <person name="Byers J.R.P. K."/>
            <person name="Montejo-Kovacevich G."/>
            <person name="Yen C E."/>
        </authorList>
    </citation>
    <scope>NUCLEOTIDE SEQUENCE [LARGE SCALE GENOMIC DNA]</scope>
</reference>
<dbReference type="Proteomes" id="UP000494106">
    <property type="component" value="Unassembled WGS sequence"/>
</dbReference>
<organism evidence="1 2">
    <name type="scientific">Arctia plantaginis</name>
    <name type="common">Wood tiger moth</name>
    <name type="synonym">Phalaena plantaginis</name>
    <dbReference type="NCBI Taxonomy" id="874455"/>
    <lineage>
        <taxon>Eukaryota</taxon>
        <taxon>Metazoa</taxon>
        <taxon>Ecdysozoa</taxon>
        <taxon>Arthropoda</taxon>
        <taxon>Hexapoda</taxon>
        <taxon>Insecta</taxon>
        <taxon>Pterygota</taxon>
        <taxon>Neoptera</taxon>
        <taxon>Endopterygota</taxon>
        <taxon>Lepidoptera</taxon>
        <taxon>Glossata</taxon>
        <taxon>Ditrysia</taxon>
        <taxon>Noctuoidea</taxon>
        <taxon>Erebidae</taxon>
        <taxon>Arctiinae</taxon>
        <taxon>Arctia</taxon>
    </lineage>
</organism>
<accession>A0A8S1BEJ8</accession>